<keyword evidence="2" id="KW-1185">Reference proteome</keyword>
<accession>A0ABZ0RJ04</accession>
<name>A0ABZ0RJ04_9BACT</name>
<evidence type="ECO:0000313" key="2">
    <source>
        <dbReference type="Proteomes" id="UP001324993"/>
    </source>
</evidence>
<evidence type="ECO:0008006" key="3">
    <source>
        <dbReference type="Google" id="ProtNLM"/>
    </source>
</evidence>
<organism evidence="1 2">
    <name type="scientific">Coraliomargarita algicola</name>
    <dbReference type="NCBI Taxonomy" id="3092156"/>
    <lineage>
        <taxon>Bacteria</taxon>
        <taxon>Pseudomonadati</taxon>
        <taxon>Verrucomicrobiota</taxon>
        <taxon>Opitutia</taxon>
        <taxon>Puniceicoccales</taxon>
        <taxon>Coraliomargaritaceae</taxon>
        <taxon>Coraliomargarita</taxon>
    </lineage>
</organism>
<reference evidence="1 2" key="1">
    <citation type="submission" date="2023-11" db="EMBL/GenBank/DDBJ databases">
        <title>Coraliomargarita sp. nov., isolated from marine algae.</title>
        <authorList>
            <person name="Lee J.K."/>
            <person name="Baek J.H."/>
            <person name="Kim J.M."/>
            <person name="Choi D.G."/>
            <person name="Jeon C.O."/>
        </authorList>
    </citation>
    <scope>NUCLEOTIDE SEQUENCE [LARGE SCALE GENOMIC DNA]</scope>
    <source>
        <strain evidence="1 2">J2-16</strain>
    </source>
</reference>
<dbReference type="Proteomes" id="UP001324993">
    <property type="component" value="Chromosome"/>
</dbReference>
<protein>
    <recommendedName>
        <fullName evidence="3">VWFA domain-containing protein</fullName>
    </recommendedName>
</protein>
<dbReference type="RefSeq" id="WP_319833044.1">
    <property type="nucleotide sequence ID" value="NZ_CP138858.1"/>
</dbReference>
<evidence type="ECO:0000313" key="1">
    <source>
        <dbReference type="EMBL" id="WPJ96180.1"/>
    </source>
</evidence>
<sequence>MISKPKKRKMNPMLLNVLLISGGVHAVALFILGSITVYKYIIPDEAQFEEPAVVEQVEPPKEVKVEIKQQAAPQNQPLNKLRMKQVGNISVANIDVDLPSMEESFTVSAGLGSLGGGSLLGGTRGSIGIGMSDVSIFGLKTRAERILFAIDASKTMLTDAKGGLNSYRVIKDEISTMVSNLSTGTLFNVVFFNDGKLKFFKPRPVPAGDEVTQELITWIAPINADFNKLGLPGAKSQKLTTFPEDNLIQDQIPRHQWHSGNENAYLAQVFLEQSIDAIFIITGRHTGFQSIRRSPTQRENEEWARHTSKAGYQKALAKYKEERPQAVKKAQEALAKENAERKKKGLPPRILDGGDIVGHMKIRMENRHPGRQPVYHIDGDKIRRYFRELTKVLYDDQGSTPPSINVVLFLAGDEKFSKDKEDALKDYTRFFDGKYRIIRGLNEIKSAASASATTNK</sequence>
<proteinExistence type="predicted"/>
<dbReference type="EMBL" id="CP138858">
    <property type="protein sequence ID" value="WPJ96180.1"/>
    <property type="molecule type" value="Genomic_DNA"/>
</dbReference>
<gene>
    <name evidence="1" type="ORF">SH580_00505</name>
</gene>